<evidence type="ECO:0000313" key="2">
    <source>
        <dbReference type="Proteomes" id="UP000054477"/>
    </source>
</evidence>
<reference evidence="1 2" key="1">
    <citation type="submission" date="2014-04" db="EMBL/GenBank/DDBJ databases">
        <authorList>
            <consortium name="DOE Joint Genome Institute"/>
            <person name="Kuo A."/>
            <person name="Kohler A."/>
            <person name="Nagy L.G."/>
            <person name="Floudas D."/>
            <person name="Copeland A."/>
            <person name="Barry K.W."/>
            <person name="Cichocki N."/>
            <person name="Veneault-Fourrey C."/>
            <person name="LaButti K."/>
            <person name="Lindquist E.A."/>
            <person name="Lipzen A."/>
            <person name="Lundell T."/>
            <person name="Morin E."/>
            <person name="Murat C."/>
            <person name="Sun H."/>
            <person name="Tunlid A."/>
            <person name="Henrissat B."/>
            <person name="Grigoriev I.V."/>
            <person name="Hibbett D.S."/>
            <person name="Martin F."/>
            <person name="Nordberg H.P."/>
            <person name="Cantor M.N."/>
            <person name="Hua S.X."/>
        </authorList>
    </citation>
    <scope>NUCLEOTIDE SEQUENCE [LARGE SCALE GENOMIC DNA]</scope>
    <source>
        <strain evidence="1 2">LaAM-08-1</strain>
    </source>
</reference>
<dbReference type="Proteomes" id="UP000054477">
    <property type="component" value="Unassembled WGS sequence"/>
</dbReference>
<reference evidence="2" key="2">
    <citation type="submission" date="2015-01" db="EMBL/GenBank/DDBJ databases">
        <title>Evolutionary Origins and Diversification of the Mycorrhizal Mutualists.</title>
        <authorList>
            <consortium name="DOE Joint Genome Institute"/>
            <consortium name="Mycorrhizal Genomics Consortium"/>
            <person name="Kohler A."/>
            <person name="Kuo A."/>
            <person name="Nagy L.G."/>
            <person name="Floudas D."/>
            <person name="Copeland A."/>
            <person name="Barry K.W."/>
            <person name="Cichocki N."/>
            <person name="Veneault-Fourrey C."/>
            <person name="LaButti K."/>
            <person name="Lindquist E.A."/>
            <person name="Lipzen A."/>
            <person name="Lundell T."/>
            <person name="Morin E."/>
            <person name="Murat C."/>
            <person name="Riley R."/>
            <person name="Ohm R."/>
            <person name="Sun H."/>
            <person name="Tunlid A."/>
            <person name="Henrissat B."/>
            <person name="Grigoriev I.V."/>
            <person name="Hibbett D.S."/>
            <person name="Martin F."/>
        </authorList>
    </citation>
    <scope>NUCLEOTIDE SEQUENCE [LARGE SCALE GENOMIC DNA]</scope>
    <source>
        <strain evidence="2">LaAM-08-1</strain>
    </source>
</reference>
<gene>
    <name evidence="1" type="ORF">K443DRAFT_683358</name>
</gene>
<dbReference type="EMBL" id="KN838771">
    <property type="protein sequence ID" value="KIJ95007.1"/>
    <property type="molecule type" value="Genomic_DNA"/>
</dbReference>
<dbReference type="AlphaFoldDB" id="A0A0C9XFY0"/>
<keyword evidence="2" id="KW-1185">Reference proteome</keyword>
<dbReference type="HOGENOM" id="CLU_2413580_0_0_1"/>
<sequence>MAENTRGTWLVLGENTFNAPVCPQLFHIVQPPPVPVLVQSSLNDPPTPVSHCDRTVQSSTYYPEIYRHALFSLESPPFFRSKLFNSIHGGIA</sequence>
<organism evidence="1 2">
    <name type="scientific">Laccaria amethystina LaAM-08-1</name>
    <dbReference type="NCBI Taxonomy" id="1095629"/>
    <lineage>
        <taxon>Eukaryota</taxon>
        <taxon>Fungi</taxon>
        <taxon>Dikarya</taxon>
        <taxon>Basidiomycota</taxon>
        <taxon>Agaricomycotina</taxon>
        <taxon>Agaricomycetes</taxon>
        <taxon>Agaricomycetidae</taxon>
        <taxon>Agaricales</taxon>
        <taxon>Agaricineae</taxon>
        <taxon>Hydnangiaceae</taxon>
        <taxon>Laccaria</taxon>
    </lineage>
</organism>
<protein>
    <submittedName>
        <fullName evidence="1">Uncharacterized protein</fullName>
    </submittedName>
</protein>
<proteinExistence type="predicted"/>
<name>A0A0C9XFY0_9AGAR</name>
<accession>A0A0C9XFY0</accession>
<evidence type="ECO:0000313" key="1">
    <source>
        <dbReference type="EMBL" id="KIJ95007.1"/>
    </source>
</evidence>